<feature type="domain" description="Pilus assembly protein E-set like" evidence="1">
    <location>
        <begin position="200"/>
        <end position="265"/>
    </location>
</feature>
<sequence precursor="true">MRFQTPDRVLQLLPQTLDPDLIKALLQRPLARNGDRLCRTSLQHNCGILSPSDIGLIYDENRFRIDLFIAPHLLPQRAAIEDRYLPESSSEFSFIQNLTGSWSGVQSETGPDSEAFSLYGQSILSFGESGLHSQWTVGDQDDGQIYELHWTRDYRGRAYSAGLIQPLNGFSSFTASPYLYGVEYRSSNNSRADNRYQQGAPLEVNMPLRGRVEVRRDGRLLHSELLEAGNQLLDTSSLPGGAYEVEIRTLDESGRVLAEYTEFFAKDSLLPAPGEWRWSVQAGQPALLNPAEILPEAADDMFFQAGVAHRVLDNAGLFTNVAATNHSQLLEVGARWVTPYLELSPSLLETDGGRSGYRLYAALKTPWFQLSANESRLDDEDTVPEADSYALLNRGFFQRNASLTAPLIGGQLALRYSERDRGVSLSRPEFTLDDEETAAEHLTTIEYRRNLFRARNWLGELTLAHSDADGQQLTTASFQMRLRSGRWNHSARLRSDTGNTDIDGLRAGFDSSWNDRDLWALELDQQFSAETDQDGHYLRSNTRLAGHRGFASSTVQYLNNGQQEALNYLGSFSTNLMTNGDSFAWGGERPYDSAVMVNIDGSADQDFEILVNGVRRGYAKGGGQSLINLPSFGSYEVALRPLEEGFYDYSEQSEVLTLYPGNVANTEYDIQPLILALGRIVRDDSPVAHAKISIGEYSAVTDDMGVFQMEMRGDPRRLQVPPVRWGNCRVALPEQSAGEHWVNLGVIDLATAQCAAEGVGHAGR</sequence>
<protein>
    <recommendedName>
        <fullName evidence="1">Pilus assembly protein E-set like domain-containing protein</fullName>
    </recommendedName>
</protein>
<keyword evidence="3" id="KW-1185">Reference proteome</keyword>
<reference evidence="3" key="1">
    <citation type="submission" date="2016-01" db="EMBL/GenBank/DDBJ databases">
        <title>Complete genome sequence of Microbulbifer sp. CCB-MM1, a halophile isolated from Matang Mangrove Forest, Perak.</title>
        <authorList>
            <person name="Moh T.H."/>
            <person name="Dinesh B."/>
            <person name="Lau N.-S."/>
            <person name="Go F."/>
            <person name="Alexander Chong S.-C."/>
        </authorList>
    </citation>
    <scope>NUCLEOTIDE SEQUENCE [LARGE SCALE GENOMIC DNA]</scope>
    <source>
        <strain evidence="3">CCB-MM1</strain>
    </source>
</reference>
<dbReference type="Proteomes" id="UP000095672">
    <property type="component" value="Chromosome"/>
</dbReference>
<dbReference type="InterPro" id="IPR000015">
    <property type="entry name" value="Fimb_usher"/>
</dbReference>
<dbReference type="PANTHER" id="PTHR30451:SF5">
    <property type="entry name" value="SLR0019 PROTEIN"/>
    <property type="match status" value="1"/>
</dbReference>
<evidence type="ECO:0000259" key="1">
    <source>
        <dbReference type="Pfam" id="PF16967"/>
    </source>
</evidence>
<evidence type="ECO:0000313" key="2">
    <source>
        <dbReference type="EMBL" id="AOS95577.1"/>
    </source>
</evidence>
<name>A0A1C9W360_9GAMM</name>
<dbReference type="GO" id="GO:0009297">
    <property type="term" value="P:pilus assembly"/>
    <property type="evidence" value="ECO:0007669"/>
    <property type="project" value="InterPro"/>
</dbReference>
<evidence type="ECO:0000313" key="3">
    <source>
        <dbReference type="Proteomes" id="UP000095672"/>
    </source>
</evidence>
<organism evidence="2 3">
    <name type="scientific">Microbulbifer aggregans</name>
    <dbReference type="NCBI Taxonomy" id="1769779"/>
    <lineage>
        <taxon>Bacteria</taxon>
        <taxon>Pseudomonadati</taxon>
        <taxon>Pseudomonadota</taxon>
        <taxon>Gammaproteobacteria</taxon>
        <taxon>Cellvibrionales</taxon>
        <taxon>Microbulbiferaceae</taxon>
        <taxon>Microbulbifer</taxon>
    </lineage>
</organism>
<dbReference type="GO" id="GO:0009279">
    <property type="term" value="C:cell outer membrane"/>
    <property type="evidence" value="ECO:0007669"/>
    <property type="project" value="TreeGrafter"/>
</dbReference>
<dbReference type="EMBL" id="CP014143">
    <property type="protein sequence ID" value="AOS95577.1"/>
    <property type="molecule type" value="Genomic_DNA"/>
</dbReference>
<gene>
    <name evidence="2" type="ORF">AUP74_00101</name>
</gene>
<dbReference type="KEGG" id="micc:AUP74_00101"/>
<dbReference type="AlphaFoldDB" id="A0A1C9W360"/>
<proteinExistence type="predicted"/>
<accession>A0A1C9W360</accession>
<dbReference type="PANTHER" id="PTHR30451">
    <property type="entry name" value="OUTER MEMBRANE USHER PROTEIN"/>
    <property type="match status" value="1"/>
</dbReference>
<dbReference type="InterPro" id="IPR032636">
    <property type="entry name" value="Pilus_assem_E-set-like_dom"/>
</dbReference>
<dbReference type="Pfam" id="PF16967">
    <property type="entry name" value="TcfC"/>
    <property type="match status" value="1"/>
</dbReference>
<dbReference type="GO" id="GO:0015473">
    <property type="term" value="F:fimbrial usher porin activity"/>
    <property type="evidence" value="ECO:0007669"/>
    <property type="project" value="InterPro"/>
</dbReference>
<dbReference type="PATRIC" id="fig|1769779.3.peg.98"/>
<dbReference type="STRING" id="1769779.AUP74_00101"/>